<feature type="compositionally biased region" description="Basic and acidic residues" evidence="1">
    <location>
        <begin position="68"/>
        <end position="84"/>
    </location>
</feature>
<comment type="caution">
    <text evidence="2">The sequence shown here is derived from an EMBL/GenBank/DDBJ whole genome shotgun (WGS) entry which is preliminary data.</text>
</comment>
<feature type="non-terminal residue" evidence="2">
    <location>
        <position position="84"/>
    </location>
</feature>
<sequence>MTVVEIPSQSLGKAAALRTVFDDSIGINAEMKEDGVTVVPAGSSVIREMKNAVSENEADLGLPGGPLAREREAERDRREQVLEK</sequence>
<name>A0ABR0ITI6_9PEZI</name>
<dbReference type="EMBL" id="JAVRRA010029309">
    <property type="protein sequence ID" value="KAK5020556.1"/>
    <property type="molecule type" value="Genomic_DNA"/>
</dbReference>
<feature type="region of interest" description="Disordered" evidence="1">
    <location>
        <begin position="54"/>
        <end position="84"/>
    </location>
</feature>
<accession>A0ABR0ITI6</accession>
<dbReference type="Proteomes" id="UP001357485">
    <property type="component" value="Unassembled WGS sequence"/>
</dbReference>
<evidence type="ECO:0000313" key="2">
    <source>
        <dbReference type="EMBL" id="KAK5020556.1"/>
    </source>
</evidence>
<organism evidence="2 3">
    <name type="scientific">Cryomyces antarcticus</name>
    <dbReference type="NCBI Taxonomy" id="329879"/>
    <lineage>
        <taxon>Eukaryota</taxon>
        <taxon>Fungi</taxon>
        <taxon>Dikarya</taxon>
        <taxon>Ascomycota</taxon>
        <taxon>Pezizomycotina</taxon>
        <taxon>Dothideomycetes</taxon>
        <taxon>Dothideomycetes incertae sedis</taxon>
        <taxon>Cryomyces</taxon>
    </lineage>
</organism>
<evidence type="ECO:0000256" key="1">
    <source>
        <dbReference type="SAM" id="MobiDB-lite"/>
    </source>
</evidence>
<proteinExistence type="predicted"/>
<protein>
    <submittedName>
        <fullName evidence="2">Uncharacterized protein</fullName>
    </submittedName>
</protein>
<gene>
    <name evidence="2" type="ORF">LTR16_012563</name>
</gene>
<keyword evidence="3" id="KW-1185">Reference proteome</keyword>
<evidence type="ECO:0000313" key="3">
    <source>
        <dbReference type="Proteomes" id="UP001357485"/>
    </source>
</evidence>
<reference evidence="2 3" key="1">
    <citation type="submission" date="2023-08" db="EMBL/GenBank/DDBJ databases">
        <title>Black Yeasts Isolated from many extreme environments.</title>
        <authorList>
            <person name="Coleine C."/>
            <person name="Stajich J.E."/>
            <person name="Selbmann L."/>
        </authorList>
    </citation>
    <scope>NUCLEOTIDE SEQUENCE [LARGE SCALE GENOMIC DNA]</scope>
    <source>
        <strain evidence="2 3">CCFEE 536</strain>
    </source>
</reference>